<comment type="catalytic activity">
    <reaction evidence="10 14">
        <text>a (3R)-hydroxyacyl-[ACP] + NADP(+) = a 3-oxoacyl-[ACP] + NADPH + H(+)</text>
        <dbReference type="Rhea" id="RHEA:17397"/>
        <dbReference type="Rhea" id="RHEA-COMP:9916"/>
        <dbReference type="Rhea" id="RHEA-COMP:9945"/>
        <dbReference type="ChEBI" id="CHEBI:15378"/>
        <dbReference type="ChEBI" id="CHEBI:57783"/>
        <dbReference type="ChEBI" id="CHEBI:58349"/>
        <dbReference type="ChEBI" id="CHEBI:78776"/>
        <dbReference type="ChEBI" id="CHEBI:78827"/>
        <dbReference type="EC" id="1.1.1.100"/>
    </reaction>
</comment>
<evidence type="ECO:0000256" key="7">
    <source>
        <dbReference type="ARBA" id="ARBA00022832"/>
    </source>
</evidence>
<sequence>MAAATATATAAAVALASPAAIRASPVRRGLVSFAPALRSGPDRISRAVALPGVRTHVTAVDQVIVQGETKLEGPVVVVTGASRGIGKATALALGKAGCKVLVNYARSSKEAEEVSKEIEASGGQAITFGGDVSKEADVESMIKMAVDTWGTIDVLVNNAGITRDTLLMRMKKSQWQDVIDLNLTGVFLCTQAATKVMMKKKKGRIINIASVVGLTGNAGQANYAAAKAGVIGFTKTVAREYASRNINANVIAPGFIASDMTAELGEELEKKILSAIPLGRYGRPEDVAGLVEFLALSPAASYITGQVLTIDGGMVM</sequence>
<dbReference type="KEGG" id="sbi:8056073"/>
<dbReference type="GO" id="GO:0009507">
    <property type="term" value="C:chloroplast"/>
    <property type="evidence" value="ECO:0007669"/>
    <property type="project" value="UniProtKB-SubCell"/>
</dbReference>
<feature type="binding site" evidence="12">
    <location>
        <position position="256"/>
    </location>
    <ligand>
        <name>NADP(+)</name>
        <dbReference type="ChEBI" id="CHEBI:58349"/>
    </ligand>
</feature>
<keyword evidence="14" id="KW-0443">Lipid metabolism</keyword>
<comment type="similarity">
    <text evidence="2 13">Belongs to the short-chain dehydrogenases/reductases (SDR) family.</text>
</comment>
<dbReference type="GO" id="GO:0051287">
    <property type="term" value="F:NAD binding"/>
    <property type="evidence" value="ECO:0007669"/>
    <property type="project" value="UniProtKB-UniRule"/>
</dbReference>
<dbReference type="NCBIfam" id="NF005559">
    <property type="entry name" value="PRK07231.1"/>
    <property type="match status" value="1"/>
</dbReference>
<feature type="binding site" evidence="12">
    <location>
        <position position="158"/>
    </location>
    <ligand>
        <name>NADP(+)</name>
        <dbReference type="ChEBI" id="CHEBI:58349"/>
    </ligand>
</feature>
<dbReference type="PRINTS" id="PR00080">
    <property type="entry name" value="SDRFAMILY"/>
</dbReference>
<dbReference type="PRINTS" id="PR00081">
    <property type="entry name" value="GDHRDH"/>
</dbReference>
<evidence type="ECO:0000313" key="16">
    <source>
        <dbReference type="EMBL" id="KAG0533090.1"/>
    </source>
</evidence>
<evidence type="ECO:0000256" key="10">
    <source>
        <dbReference type="ARBA" id="ARBA00048508"/>
    </source>
</evidence>
<feature type="active site" description="Proton acceptor" evidence="11">
    <location>
        <position position="223"/>
    </location>
</feature>
<dbReference type="OMA" id="TDIEHGW"/>
<keyword evidence="4 14" id="KW-0444">Lipid biosynthesis</keyword>
<evidence type="ECO:0000256" key="12">
    <source>
        <dbReference type="PIRSR" id="PIRSR611284-2"/>
    </source>
</evidence>
<dbReference type="InterPro" id="IPR020904">
    <property type="entry name" value="Sc_DH/Rdtase_CS"/>
</dbReference>
<dbReference type="FunFam" id="3.40.50.720:FF:000194">
    <property type="entry name" value="3-oxoacyl-[acyl-carrier-protein] reductase, chloroplastic"/>
    <property type="match status" value="1"/>
</dbReference>
<protein>
    <recommendedName>
        <fullName evidence="3 14">3-oxoacyl-[acyl-carrier-protein] reductase</fullName>
        <ecNumber evidence="3 14">1.1.1.100</ecNumber>
    </recommendedName>
</protein>
<evidence type="ECO:0000259" key="15">
    <source>
        <dbReference type="SMART" id="SM00822"/>
    </source>
</evidence>
<comment type="caution">
    <text evidence="16">The sequence shown here is derived from an EMBL/GenBank/DDBJ whole genome shotgun (WGS) entry which is preliminary data.</text>
</comment>
<reference evidence="16" key="2">
    <citation type="submission" date="2020-10" db="EMBL/GenBank/DDBJ databases">
        <authorList>
            <person name="Cooper E.A."/>
            <person name="Brenton Z.W."/>
            <person name="Flinn B.S."/>
            <person name="Jenkins J."/>
            <person name="Shu S."/>
            <person name="Flowers D."/>
            <person name="Luo F."/>
            <person name="Wang Y."/>
            <person name="Xia P."/>
            <person name="Barry K."/>
            <person name="Daum C."/>
            <person name="Lipzen A."/>
            <person name="Yoshinaga Y."/>
            <person name="Schmutz J."/>
            <person name="Saski C."/>
            <person name="Vermerris W."/>
            <person name="Kresovich S."/>
        </authorList>
    </citation>
    <scope>NUCLEOTIDE SEQUENCE</scope>
</reference>
<evidence type="ECO:0000256" key="9">
    <source>
        <dbReference type="ARBA" id="ARBA00023160"/>
    </source>
</evidence>
<dbReference type="SMART" id="SM00822">
    <property type="entry name" value="PKS_KR"/>
    <property type="match status" value="1"/>
</dbReference>
<evidence type="ECO:0000256" key="6">
    <source>
        <dbReference type="ARBA" id="ARBA00022640"/>
    </source>
</evidence>
<comment type="subunit">
    <text evidence="14">Homotetramer.</text>
</comment>
<evidence type="ECO:0000313" key="17">
    <source>
        <dbReference type="Proteomes" id="UP000807115"/>
    </source>
</evidence>
<dbReference type="SUPFAM" id="SSF51735">
    <property type="entry name" value="NAD(P)-binding Rossmann-fold domains"/>
    <property type="match status" value="1"/>
</dbReference>
<keyword evidence="5" id="KW-0150">Chloroplast</keyword>
<dbReference type="GO" id="GO:0004316">
    <property type="term" value="F:3-oxoacyl-[acyl-carrier-protein] reductase (NADPH) activity"/>
    <property type="evidence" value="ECO:0007669"/>
    <property type="project" value="UniProtKB-UniRule"/>
</dbReference>
<dbReference type="EMBL" id="CM027683">
    <property type="protein sequence ID" value="KAG0533090.1"/>
    <property type="molecule type" value="Genomic_DNA"/>
</dbReference>
<dbReference type="OrthoDB" id="1393670at2759"/>
<dbReference type="InterPro" id="IPR057326">
    <property type="entry name" value="KR_dom"/>
</dbReference>
<dbReference type="EC" id="1.1.1.100" evidence="3 14"/>
<feature type="domain" description="Ketoreductase" evidence="15">
    <location>
        <begin position="74"/>
        <end position="254"/>
    </location>
</feature>
<dbReference type="Pfam" id="PF00106">
    <property type="entry name" value="adh_short"/>
    <property type="match status" value="1"/>
</dbReference>
<dbReference type="GO" id="GO:0006633">
    <property type="term" value="P:fatty acid biosynthetic process"/>
    <property type="evidence" value="ECO:0007669"/>
    <property type="project" value="UniProtKB-KW"/>
</dbReference>
<evidence type="ECO:0000256" key="13">
    <source>
        <dbReference type="RuleBase" id="RU000363"/>
    </source>
</evidence>
<dbReference type="PANTHER" id="PTHR42879:SF2">
    <property type="entry name" value="3-OXOACYL-[ACYL-CARRIER-PROTEIN] REDUCTASE FABG"/>
    <property type="match status" value="1"/>
</dbReference>
<feature type="binding site" evidence="12">
    <location>
        <begin position="80"/>
        <end position="83"/>
    </location>
    <ligand>
        <name>NADP(+)</name>
        <dbReference type="ChEBI" id="CHEBI:58349"/>
    </ligand>
</feature>
<dbReference type="InterPro" id="IPR002347">
    <property type="entry name" value="SDR_fam"/>
</dbReference>
<evidence type="ECO:0000256" key="11">
    <source>
        <dbReference type="PIRSR" id="PIRSR611284-1"/>
    </source>
</evidence>
<reference evidence="16" key="1">
    <citation type="journal article" date="2019" name="BMC Genomics">
        <title>A new reference genome for Sorghum bicolor reveals high levels of sequence similarity between sweet and grain genotypes: implications for the genetics of sugar metabolism.</title>
        <authorList>
            <person name="Cooper E.A."/>
            <person name="Brenton Z.W."/>
            <person name="Flinn B.S."/>
            <person name="Jenkins J."/>
            <person name="Shu S."/>
            <person name="Flowers D."/>
            <person name="Luo F."/>
            <person name="Wang Y."/>
            <person name="Xia P."/>
            <person name="Barry K."/>
            <person name="Daum C."/>
            <person name="Lipzen A."/>
            <person name="Yoshinaga Y."/>
            <person name="Schmutz J."/>
            <person name="Saski C."/>
            <person name="Vermerris W."/>
            <person name="Kresovich S."/>
        </authorList>
    </citation>
    <scope>NUCLEOTIDE SEQUENCE</scope>
</reference>
<proteinExistence type="inferred from homology"/>
<keyword evidence="8 14" id="KW-0560">Oxidoreductase</keyword>
<organism evidence="16 17">
    <name type="scientific">Sorghum bicolor</name>
    <name type="common">Sorghum</name>
    <name type="synonym">Sorghum vulgare</name>
    <dbReference type="NCBI Taxonomy" id="4558"/>
    <lineage>
        <taxon>Eukaryota</taxon>
        <taxon>Viridiplantae</taxon>
        <taxon>Streptophyta</taxon>
        <taxon>Embryophyta</taxon>
        <taxon>Tracheophyta</taxon>
        <taxon>Spermatophyta</taxon>
        <taxon>Magnoliopsida</taxon>
        <taxon>Liliopsida</taxon>
        <taxon>Poales</taxon>
        <taxon>Poaceae</taxon>
        <taxon>PACMAD clade</taxon>
        <taxon>Panicoideae</taxon>
        <taxon>Andropogonodae</taxon>
        <taxon>Andropogoneae</taxon>
        <taxon>Sorghinae</taxon>
        <taxon>Sorghum</taxon>
    </lineage>
</organism>
<comment type="subcellular location">
    <subcellularLocation>
        <location evidence="14">Plastid</location>
        <location evidence="14">Chloroplast</location>
    </subcellularLocation>
    <subcellularLocation>
        <location evidence="14">Plastid</location>
    </subcellularLocation>
    <text evidence="14">And non-photosynthetic plastids.</text>
</comment>
<dbReference type="NCBIfam" id="TIGR01830">
    <property type="entry name" value="3oxo_ACP_reduc"/>
    <property type="match status" value="1"/>
</dbReference>
<evidence type="ECO:0000256" key="2">
    <source>
        <dbReference type="ARBA" id="ARBA00006484"/>
    </source>
</evidence>
<gene>
    <name evidence="16" type="ORF">BDA96_04G162300</name>
</gene>
<dbReference type="PANTHER" id="PTHR42879">
    <property type="entry name" value="3-OXOACYL-(ACYL-CARRIER-PROTEIN) REDUCTASE"/>
    <property type="match status" value="1"/>
</dbReference>
<dbReference type="CDD" id="cd05333">
    <property type="entry name" value="BKR_SDR_c"/>
    <property type="match status" value="1"/>
</dbReference>
<evidence type="ECO:0000256" key="8">
    <source>
        <dbReference type="ARBA" id="ARBA00023002"/>
    </source>
</evidence>
<name>A0A921R4K0_SORBI</name>
<dbReference type="Gene3D" id="3.40.50.720">
    <property type="entry name" value="NAD(P)-binding Rossmann-like Domain"/>
    <property type="match status" value="1"/>
</dbReference>
<accession>A0A921R4K0</accession>
<keyword evidence="6" id="KW-0934">Plastid</keyword>
<feature type="binding site" evidence="12">
    <location>
        <begin position="223"/>
        <end position="227"/>
    </location>
    <ligand>
        <name>NADP(+)</name>
        <dbReference type="ChEBI" id="CHEBI:58349"/>
    </ligand>
</feature>
<comment type="pathway">
    <text evidence="1 14">Lipid metabolism; fatty acid biosynthesis.</text>
</comment>
<keyword evidence="12 14" id="KW-0521">NADP</keyword>
<dbReference type="Proteomes" id="UP000807115">
    <property type="component" value="Chromosome 4"/>
</dbReference>
<dbReference type="InterPro" id="IPR011284">
    <property type="entry name" value="3oxo_ACP_reduc"/>
</dbReference>
<dbReference type="InterPro" id="IPR050259">
    <property type="entry name" value="SDR"/>
</dbReference>
<keyword evidence="9 14" id="KW-0275">Fatty acid biosynthesis</keyword>
<evidence type="ECO:0000256" key="14">
    <source>
        <dbReference type="RuleBase" id="RU366074"/>
    </source>
</evidence>
<evidence type="ECO:0000256" key="1">
    <source>
        <dbReference type="ARBA" id="ARBA00005194"/>
    </source>
</evidence>
<dbReference type="NCBIfam" id="NF009466">
    <property type="entry name" value="PRK12826.1-2"/>
    <property type="match status" value="1"/>
</dbReference>
<evidence type="ECO:0000256" key="5">
    <source>
        <dbReference type="ARBA" id="ARBA00022528"/>
    </source>
</evidence>
<evidence type="ECO:0000256" key="4">
    <source>
        <dbReference type="ARBA" id="ARBA00022516"/>
    </source>
</evidence>
<dbReference type="Gramene" id="EES06851">
    <property type="protein sequence ID" value="EES06851"/>
    <property type="gene ID" value="SORBI_3004G152800"/>
</dbReference>
<evidence type="ECO:0000256" key="3">
    <source>
        <dbReference type="ARBA" id="ARBA00012948"/>
    </source>
</evidence>
<dbReference type="AlphaFoldDB" id="A0A921R4K0"/>
<dbReference type="PROSITE" id="PS00061">
    <property type="entry name" value="ADH_SHORT"/>
    <property type="match status" value="1"/>
</dbReference>
<dbReference type="InterPro" id="IPR036291">
    <property type="entry name" value="NAD(P)-bd_dom_sf"/>
</dbReference>
<keyword evidence="7 14" id="KW-0276">Fatty acid metabolism</keyword>